<dbReference type="Gramene" id="PRQ17725">
    <property type="protein sequence ID" value="PRQ17725"/>
    <property type="gene ID" value="RchiOBHm_Chr7g0198121"/>
</dbReference>
<dbReference type="EMBL" id="PDCK01000045">
    <property type="protein sequence ID" value="PRQ17725.1"/>
    <property type="molecule type" value="Genomic_DNA"/>
</dbReference>
<reference evidence="1 2" key="1">
    <citation type="journal article" date="2018" name="Nat. Genet.">
        <title>The Rosa genome provides new insights in the design of modern roses.</title>
        <authorList>
            <person name="Bendahmane M."/>
        </authorList>
    </citation>
    <scope>NUCLEOTIDE SEQUENCE [LARGE SCALE GENOMIC DNA]</scope>
    <source>
        <strain evidence="2">cv. Old Blush</strain>
    </source>
</reference>
<dbReference type="AlphaFoldDB" id="A0A2P6P714"/>
<proteinExistence type="predicted"/>
<evidence type="ECO:0000313" key="2">
    <source>
        <dbReference type="Proteomes" id="UP000238479"/>
    </source>
</evidence>
<dbReference type="Proteomes" id="UP000238479">
    <property type="component" value="Chromosome 7"/>
</dbReference>
<name>A0A2P6P714_ROSCH</name>
<protein>
    <submittedName>
        <fullName evidence="1">Uncharacterized protein</fullName>
    </submittedName>
</protein>
<comment type="caution">
    <text evidence="1">The sequence shown here is derived from an EMBL/GenBank/DDBJ whole genome shotgun (WGS) entry which is preliminary data.</text>
</comment>
<keyword evidence="2" id="KW-1185">Reference proteome</keyword>
<evidence type="ECO:0000313" key="1">
    <source>
        <dbReference type="EMBL" id="PRQ17725.1"/>
    </source>
</evidence>
<gene>
    <name evidence="1" type="ORF">RchiOBHm_Chr7g0198121</name>
</gene>
<accession>A0A2P6P714</accession>
<organism evidence="1 2">
    <name type="scientific">Rosa chinensis</name>
    <name type="common">China rose</name>
    <dbReference type="NCBI Taxonomy" id="74649"/>
    <lineage>
        <taxon>Eukaryota</taxon>
        <taxon>Viridiplantae</taxon>
        <taxon>Streptophyta</taxon>
        <taxon>Embryophyta</taxon>
        <taxon>Tracheophyta</taxon>
        <taxon>Spermatophyta</taxon>
        <taxon>Magnoliopsida</taxon>
        <taxon>eudicotyledons</taxon>
        <taxon>Gunneridae</taxon>
        <taxon>Pentapetalae</taxon>
        <taxon>rosids</taxon>
        <taxon>fabids</taxon>
        <taxon>Rosales</taxon>
        <taxon>Rosaceae</taxon>
        <taxon>Rosoideae</taxon>
        <taxon>Rosoideae incertae sedis</taxon>
        <taxon>Rosa</taxon>
    </lineage>
</organism>
<sequence>MKVSVDILKIISELESHKKDFSRLNYDFSKLKVCIRKFCELSLLLLVPFHISSFLYSNLCSQPQTERRHSYLFNKTCDTIFGVHLGYLCHCEISFSHHCLAAIPSHSH</sequence>